<feature type="domain" description="ZipA C-terminal FtsZ-binding" evidence="2">
    <location>
        <begin position="213"/>
        <end position="340"/>
    </location>
</feature>
<evidence type="ECO:0000259" key="2">
    <source>
        <dbReference type="SMART" id="SM00771"/>
    </source>
</evidence>
<dbReference type="RefSeq" id="WP_133603490.1">
    <property type="nucleotide sequence ID" value="NZ_JAUFPJ010000004.1"/>
</dbReference>
<reference evidence="3 4" key="1">
    <citation type="submission" date="2019-03" db="EMBL/GenBank/DDBJ databases">
        <title>Genomic Encyclopedia of Type Strains, Phase IV (KMG-IV): sequencing the most valuable type-strain genomes for metagenomic binning, comparative biology and taxonomic classification.</title>
        <authorList>
            <person name="Goeker M."/>
        </authorList>
    </citation>
    <scope>NUCLEOTIDE SEQUENCE [LARGE SCALE GENOMIC DNA]</scope>
    <source>
        <strain evidence="3 4">DSM 25082</strain>
    </source>
</reference>
<dbReference type="GO" id="GO:0090529">
    <property type="term" value="P:cell septum assembly"/>
    <property type="evidence" value="ECO:0007669"/>
    <property type="project" value="InterPro"/>
</dbReference>
<sequence length="364" mass="38641">MSLTELLAILGGVVLAGVVAHGAWVARKAGPRRASPQIEPSLHAGAPSAAERQEPDMAQAQAAVAEPFAAPGGAPELAQGEPGAGRPVRKPSTRIDALIDAIASITLEGPVSGEMALAHLPGSRRAGTKPFHIEGLNVLNGEWELPLPGQRYSEFQAGLQMANRSGALNEIEYSEFVQKLQAFVDAIGGFVQFPDMLDVVARARELDQFAGEHDAQLAVRLRCREAAWTLGYVQQVALRHGFVPGAVPGRLVLPAAEEGLPPVLTLGFEAQAALAEDPQASALRELTLSLDVPQTPESAEPFAAWQEAARALARDFEAELCDDRGYPLNLHAFPAIDEGLRGLYRALAERDLAAGSLAARRLFS</sequence>
<dbReference type="InterPro" id="IPR007449">
    <property type="entry name" value="ZipA_FtsZ-bd_C"/>
</dbReference>
<gene>
    <name evidence="3" type="ORF">DFR39_10459</name>
</gene>
<dbReference type="InterPro" id="IPR036765">
    <property type="entry name" value="ZipA_FtsZ-bd_C_sf"/>
</dbReference>
<proteinExistence type="predicted"/>
<dbReference type="AlphaFoldDB" id="A0A4R6N3P4"/>
<feature type="region of interest" description="Disordered" evidence="1">
    <location>
        <begin position="29"/>
        <end position="90"/>
    </location>
</feature>
<protein>
    <recommendedName>
        <fullName evidence="2">ZipA C-terminal FtsZ-binding domain-containing protein</fullName>
    </recommendedName>
</protein>
<dbReference type="OrthoDB" id="8521018at2"/>
<feature type="compositionally biased region" description="Low complexity" evidence="1">
    <location>
        <begin position="58"/>
        <end position="78"/>
    </location>
</feature>
<evidence type="ECO:0000256" key="1">
    <source>
        <dbReference type="SAM" id="MobiDB-lite"/>
    </source>
</evidence>
<accession>A0A4R6N3P4</accession>
<comment type="caution">
    <text evidence="3">The sequence shown here is derived from an EMBL/GenBank/DDBJ whole genome shotgun (WGS) entry which is preliminary data.</text>
</comment>
<dbReference type="Proteomes" id="UP000295357">
    <property type="component" value="Unassembled WGS sequence"/>
</dbReference>
<name>A0A4R6N3P4_9BURK</name>
<evidence type="ECO:0000313" key="4">
    <source>
        <dbReference type="Proteomes" id="UP000295357"/>
    </source>
</evidence>
<evidence type="ECO:0000313" key="3">
    <source>
        <dbReference type="EMBL" id="TDP09498.1"/>
    </source>
</evidence>
<dbReference type="SMART" id="SM00771">
    <property type="entry name" value="ZipA_C"/>
    <property type="match status" value="1"/>
</dbReference>
<dbReference type="EMBL" id="SNXE01000004">
    <property type="protein sequence ID" value="TDP09498.1"/>
    <property type="molecule type" value="Genomic_DNA"/>
</dbReference>
<organism evidence="3 4">
    <name type="scientific">Roseateles asaccharophilus</name>
    <dbReference type="NCBI Taxonomy" id="582607"/>
    <lineage>
        <taxon>Bacteria</taxon>
        <taxon>Pseudomonadati</taxon>
        <taxon>Pseudomonadota</taxon>
        <taxon>Betaproteobacteria</taxon>
        <taxon>Burkholderiales</taxon>
        <taxon>Sphaerotilaceae</taxon>
        <taxon>Roseateles</taxon>
    </lineage>
</organism>
<dbReference type="SUPFAM" id="SSF64383">
    <property type="entry name" value="Cell-division protein ZipA, C-terminal domain"/>
    <property type="match status" value="1"/>
</dbReference>
<keyword evidence="4" id="KW-1185">Reference proteome</keyword>